<keyword evidence="4" id="KW-1185">Reference proteome</keyword>
<feature type="domain" description="Pyruvate phosphate dikinase AMP/ATP-binding" evidence="2">
    <location>
        <begin position="11"/>
        <end position="237"/>
    </location>
</feature>
<dbReference type="EC" id="2.7.9.2" evidence="3"/>
<sequence length="480" mass="54000">MVQWKGNLDRKQVGSKAAQLGSIQAFEVPNFFVLTKREVGKYLKNDPRQLLNSEVPEELSEEIYDAYDDIGMSSEVRKASGQARDLVGGQRENQRVSVRISDGDSQSKYRLNVGSSDLETALKEVLASYYQENDSTPAVIFQKMIEPDYTGAVVQNYTRRHSIVEVVEGLGHSLEEGGTVPEFYLLQNKSIIDTRVPRKQVKVTRNPMNGQRRTRTVSKNSQTFQDSEVRDLAKKAEREGVSLKFVYKRGTFYIVDAFQTDSLNVDPDLEALKVSEGEITGRQGEDYRLVDKPEDINIPQVARKGGFTSTKAQEARRKGIPAVFSLQSTDKINTENESQQEPGRRPRNNQNTEETSETVPGVSSVTAIEIRSIRDFPQLLENPFNIQDSEVEFAETCEEILAESPELVDSREISSEALVKALETVSDIRVLALDEASDSLLYSVVENGVEVLAVPEDEKEGFRKQVLRAEKKFMLDQIRD</sequence>
<name>A0A5Q0UH70_9ARCH</name>
<dbReference type="InterPro" id="IPR013815">
    <property type="entry name" value="ATP_grasp_subdomain_1"/>
</dbReference>
<dbReference type="EMBL" id="CP040089">
    <property type="protein sequence ID" value="QGA81012.1"/>
    <property type="molecule type" value="Genomic_DNA"/>
</dbReference>
<feature type="region of interest" description="Disordered" evidence="1">
    <location>
        <begin position="303"/>
        <end position="362"/>
    </location>
</feature>
<organism evidence="3 4">
    <name type="scientific">Candidatus Nanohalobium constans</name>
    <dbReference type="NCBI Taxonomy" id="2565781"/>
    <lineage>
        <taxon>Archaea</taxon>
        <taxon>Candidatus Nanohalarchaeota</taxon>
        <taxon>Candidatus Nanohalobia</taxon>
        <taxon>Candidatus Nanohalobiales</taxon>
        <taxon>Candidatus Nanohalobiaceae</taxon>
        <taxon>Candidatus Nanohalobium</taxon>
    </lineage>
</organism>
<dbReference type="GO" id="GO:0008986">
    <property type="term" value="F:pyruvate, water dikinase activity"/>
    <property type="evidence" value="ECO:0007669"/>
    <property type="project" value="UniProtKB-EC"/>
</dbReference>
<evidence type="ECO:0000313" key="3">
    <source>
        <dbReference type="EMBL" id="QGA81012.1"/>
    </source>
</evidence>
<protein>
    <submittedName>
        <fullName evidence="3">Pyruvate, water dikinase</fullName>
        <ecNumber evidence="3">2.7.9.2</ecNumber>
    </submittedName>
</protein>
<reference evidence="4" key="1">
    <citation type="submission" date="2019-05" db="EMBL/GenBank/DDBJ databases">
        <title>Candidatus Nanohalobium constans, a novel model system to study the DPANN nano-sized archaea: genomic and physiological characterization of a nanoarchaeon co-cultured with its chitinotrophic host.</title>
        <authorList>
            <person name="La Cono V."/>
            <person name="Arcadi E."/>
            <person name="Crisafi F."/>
            <person name="Denaro R."/>
            <person name="La Spada G."/>
            <person name="Messina E."/>
            <person name="Smedile F."/>
            <person name="Toshchakov S.V."/>
            <person name="Shevchenko M.A."/>
            <person name="Golyshin P.N."/>
            <person name="Golyshina O.V."/>
            <person name="Ferrer M."/>
            <person name="Rohde M."/>
            <person name="Mushegian A."/>
            <person name="Sorokin D.Y."/>
            <person name="Giuliano L."/>
            <person name="Yakimov M.M."/>
        </authorList>
    </citation>
    <scope>NUCLEOTIDE SEQUENCE [LARGE SCALE GENOMIC DNA]</scope>
    <source>
        <strain evidence="4">LC1Nh</strain>
    </source>
</reference>
<dbReference type="GeneID" id="42365543"/>
<dbReference type="RefSeq" id="WP_153550760.1">
    <property type="nucleotide sequence ID" value="NZ_CP040089.1"/>
</dbReference>
<keyword evidence="3" id="KW-0808">Transferase</keyword>
<dbReference type="SUPFAM" id="SSF56059">
    <property type="entry name" value="Glutathione synthetase ATP-binding domain-like"/>
    <property type="match status" value="1"/>
</dbReference>
<evidence type="ECO:0000256" key="1">
    <source>
        <dbReference type="SAM" id="MobiDB-lite"/>
    </source>
</evidence>
<evidence type="ECO:0000259" key="2">
    <source>
        <dbReference type="Pfam" id="PF01326"/>
    </source>
</evidence>
<dbReference type="AlphaFoldDB" id="A0A5Q0UH70"/>
<evidence type="ECO:0000313" key="4">
    <source>
        <dbReference type="Proteomes" id="UP000377803"/>
    </source>
</evidence>
<dbReference type="Gene3D" id="3.30.470.20">
    <property type="entry name" value="ATP-grasp fold, B domain"/>
    <property type="match status" value="1"/>
</dbReference>
<dbReference type="Proteomes" id="UP000377803">
    <property type="component" value="Chromosome"/>
</dbReference>
<gene>
    <name evidence="3" type="primary">ppsA2</name>
    <name evidence="3" type="ORF">LC1Nh_1145</name>
</gene>
<dbReference type="Gene3D" id="3.30.1490.20">
    <property type="entry name" value="ATP-grasp fold, A domain"/>
    <property type="match status" value="1"/>
</dbReference>
<keyword evidence="3" id="KW-0670">Pyruvate</keyword>
<dbReference type="GO" id="GO:0005524">
    <property type="term" value="F:ATP binding"/>
    <property type="evidence" value="ECO:0007669"/>
    <property type="project" value="InterPro"/>
</dbReference>
<dbReference type="Pfam" id="PF01326">
    <property type="entry name" value="PPDK_N"/>
    <property type="match status" value="1"/>
</dbReference>
<feature type="compositionally biased region" description="Polar residues" evidence="1">
    <location>
        <begin position="348"/>
        <end position="362"/>
    </location>
</feature>
<dbReference type="InterPro" id="IPR002192">
    <property type="entry name" value="PPDK_AMP/ATP-bd"/>
</dbReference>
<accession>A0A5Q0UH70</accession>
<feature type="compositionally biased region" description="Polar residues" evidence="1">
    <location>
        <begin position="325"/>
        <end position="341"/>
    </location>
</feature>
<dbReference type="KEGG" id="ncon:LC1Nh_1145"/>
<proteinExistence type="predicted"/>
<keyword evidence="3" id="KW-0418">Kinase</keyword>